<evidence type="ECO:0000256" key="2">
    <source>
        <dbReference type="SAM" id="Phobius"/>
    </source>
</evidence>
<dbReference type="Proteomes" id="UP000030656">
    <property type="component" value="Unassembled WGS sequence"/>
</dbReference>
<accession>A0A024VJQ7</accession>
<name>A0A024VJQ7_PLAFA</name>
<evidence type="ECO:0000313" key="3">
    <source>
        <dbReference type="EMBL" id="ETW28410.1"/>
    </source>
</evidence>
<reference evidence="3 4" key="1">
    <citation type="submission" date="2013-02" db="EMBL/GenBank/DDBJ databases">
        <title>The Genome Annotation of Plasmodium falciparum FCH/4.</title>
        <authorList>
            <consortium name="The Broad Institute Genome Sequencing Platform"/>
            <consortium name="The Broad Institute Genome Sequencing Center for Infectious Disease"/>
            <person name="Neafsey D."/>
            <person name="Hoffman S."/>
            <person name="Volkman S."/>
            <person name="Rosenthal P."/>
            <person name="Walker B."/>
            <person name="Young S.K."/>
            <person name="Zeng Q."/>
            <person name="Gargeya S."/>
            <person name="Fitzgerald M."/>
            <person name="Haas B."/>
            <person name="Abouelleil A."/>
            <person name="Allen A.W."/>
            <person name="Alvarado L."/>
            <person name="Arachchi H.M."/>
            <person name="Berlin A.M."/>
            <person name="Chapman S.B."/>
            <person name="Gainer-Dewar J."/>
            <person name="Goldberg J."/>
            <person name="Griggs A."/>
            <person name="Gujja S."/>
            <person name="Hansen M."/>
            <person name="Howarth C."/>
            <person name="Imamovic A."/>
            <person name="Ireland A."/>
            <person name="Larimer J."/>
            <person name="McCowan C."/>
            <person name="Murphy C."/>
            <person name="Pearson M."/>
            <person name="Poon T.W."/>
            <person name="Priest M."/>
            <person name="Roberts A."/>
            <person name="Saif S."/>
            <person name="Shea T."/>
            <person name="Sisk P."/>
            <person name="Sykes S."/>
            <person name="Wortman J."/>
            <person name="Nusbaum C."/>
            <person name="Birren B."/>
        </authorList>
    </citation>
    <scope>NUCLEOTIDE SEQUENCE [LARGE SCALE GENOMIC DNA]</scope>
    <source>
        <strain evidence="3 4">FCH/4</strain>
    </source>
</reference>
<feature type="compositionally biased region" description="Basic residues" evidence="1">
    <location>
        <begin position="444"/>
        <end position="466"/>
    </location>
</feature>
<feature type="compositionally biased region" description="Basic and acidic residues" evidence="1">
    <location>
        <begin position="432"/>
        <end position="443"/>
    </location>
</feature>
<dbReference type="AlphaFoldDB" id="A0A024VJQ7"/>
<protein>
    <submittedName>
        <fullName evidence="3">Uncharacterized protein</fullName>
    </submittedName>
</protein>
<keyword evidence="2" id="KW-0812">Transmembrane</keyword>
<sequence length="466" mass="56570">MIIHKKLIFLKILIVIFLFYTKYYICFFFFVNNTKWCWHKLEGKNFRVFVSRPAQKKSNQLKTKIIINKRKKEENAKSNIRKNDFKSSSQYKLIEELINEYPYKLTYTNLKDQPFILLKDKLNPKYIKGYELPFNLINPLKYELLKLIGKICDPFKPLCCYSLTPKLFIDKMFKNKPSITYNDFCYNIEYKFKFYMPSYTQIFKFEKELLWKLFMTVRNLKEVSPYTPLNDHERLNKILEDNETTLPITISKVNKDINRQGIHPSILNMFFDFLNIEKINNCLKRDNAFLKLESIKNQIKNRDFMEGIRPDYLYIMFSKNANQYYSNFNQKQYEKQFLEAINYNTTAQKIITENSIYKKKRTQFSQETKTSLMKFYDIQLPSFFKEYIKKKNQKHKEIYEKIKNMIHKKYLKRKQKREDKLAGIIHNTQSDSDAKTNANEDEKKKKKKKKTKKKKNKKNKKNEKLR</sequence>
<dbReference type="OrthoDB" id="361829at2759"/>
<dbReference type="EMBL" id="KI928024">
    <property type="protein sequence ID" value="ETW28410.1"/>
    <property type="molecule type" value="Genomic_DNA"/>
</dbReference>
<gene>
    <name evidence="3" type="ORF">PFFCH_04044</name>
</gene>
<feature type="region of interest" description="Disordered" evidence="1">
    <location>
        <begin position="422"/>
        <end position="466"/>
    </location>
</feature>
<organism evidence="3 4">
    <name type="scientific">Plasmodium falciparum FCH/4</name>
    <dbReference type="NCBI Taxonomy" id="1036724"/>
    <lineage>
        <taxon>Eukaryota</taxon>
        <taxon>Sar</taxon>
        <taxon>Alveolata</taxon>
        <taxon>Apicomplexa</taxon>
        <taxon>Aconoidasida</taxon>
        <taxon>Haemosporida</taxon>
        <taxon>Plasmodiidae</taxon>
        <taxon>Plasmodium</taxon>
        <taxon>Plasmodium (Laverania)</taxon>
    </lineage>
</organism>
<keyword evidence="2" id="KW-0472">Membrane</keyword>
<evidence type="ECO:0000313" key="4">
    <source>
        <dbReference type="Proteomes" id="UP000030656"/>
    </source>
</evidence>
<feature type="transmembrane region" description="Helical" evidence="2">
    <location>
        <begin position="12"/>
        <end position="31"/>
    </location>
</feature>
<evidence type="ECO:0000256" key="1">
    <source>
        <dbReference type="SAM" id="MobiDB-lite"/>
    </source>
</evidence>
<keyword evidence="2" id="KW-1133">Transmembrane helix</keyword>
<proteinExistence type="predicted"/>
<reference evidence="3 4" key="2">
    <citation type="submission" date="2013-02" db="EMBL/GenBank/DDBJ databases">
        <title>The Genome Sequence of Plasmodium falciparum FCH/4.</title>
        <authorList>
            <consortium name="The Broad Institute Genome Sequencing Platform"/>
            <consortium name="The Broad Institute Genome Sequencing Center for Infectious Disease"/>
            <person name="Neafsey D."/>
            <person name="Cheeseman I."/>
            <person name="Volkman S."/>
            <person name="Adams J."/>
            <person name="Walker B."/>
            <person name="Young S.K."/>
            <person name="Zeng Q."/>
            <person name="Gargeya S."/>
            <person name="Fitzgerald M."/>
            <person name="Haas B."/>
            <person name="Abouelleil A."/>
            <person name="Alvarado L."/>
            <person name="Arachchi H.M."/>
            <person name="Berlin A.M."/>
            <person name="Chapman S.B."/>
            <person name="Dewar J."/>
            <person name="Goldberg J."/>
            <person name="Griggs A."/>
            <person name="Gujja S."/>
            <person name="Hansen M."/>
            <person name="Howarth C."/>
            <person name="Imamovic A."/>
            <person name="Larimer J."/>
            <person name="McCowan C."/>
            <person name="Murphy C."/>
            <person name="Neiman D."/>
            <person name="Pearson M."/>
            <person name="Priest M."/>
            <person name="Roberts A."/>
            <person name="Saif S."/>
            <person name="Shea T."/>
            <person name="Sisk P."/>
            <person name="Sykes S."/>
            <person name="Wortman J."/>
            <person name="Nusbaum C."/>
            <person name="Birren B."/>
        </authorList>
    </citation>
    <scope>NUCLEOTIDE SEQUENCE [LARGE SCALE GENOMIC DNA]</scope>
    <source>
        <strain evidence="3 4">FCH/4</strain>
    </source>
</reference>